<gene>
    <name evidence="1" type="ORF">MtrunA17_Chr1g0198521</name>
</gene>
<reference evidence="2" key="1">
    <citation type="journal article" date="2018" name="Nat. Plants">
        <title>Whole-genome landscape of Medicago truncatula symbiotic genes.</title>
        <authorList>
            <person name="Pecrix Y."/>
            <person name="Staton S.E."/>
            <person name="Sallet E."/>
            <person name="Lelandais-Briere C."/>
            <person name="Moreau S."/>
            <person name="Carrere S."/>
            <person name="Blein T."/>
            <person name="Jardinaud M.F."/>
            <person name="Latrasse D."/>
            <person name="Zouine M."/>
            <person name="Zahm M."/>
            <person name="Kreplak J."/>
            <person name="Mayjonade B."/>
            <person name="Satge C."/>
            <person name="Perez M."/>
            <person name="Cauet S."/>
            <person name="Marande W."/>
            <person name="Chantry-Darmon C."/>
            <person name="Lopez-Roques C."/>
            <person name="Bouchez O."/>
            <person name="Berard A."/>
            <person name="Debelle F."/>
            <person name="Munos S."/>
            <person name="Bendahmane A."/>
            <person name="Berges H."/>
            <person name="Niebel A."/>
            <person name="Buitink J."/>
            <person name="Frugier F."/>
            <person name="Benhamed M."/>
            <person name="Crespi M."/>
            <person name="Gouzy J."/>
            <person name="Gamas P."/>
        </authorList>
    </citation>
    <scope>NUCLEOTIDE SEQUENCE [LARGE SCALE GENOMIC DNA]</scope>
    <source>
        <strain evidence="2">cv. Jemalong A17</strain>
    </source>
</reference>
<evidence type="ECO:0000313" key="1">
    <source>
        <dbReference type="EMBL" id="RHN81395.1"/>
    </source>
</evidence>
<organism evidence="1 2">
    <name type="scientific">Medicago truncatula</name>
    <name type="common">Barrel medic</name>
    <name type="synonym">Medicago tribuloides</name>
    <dbReference type="NCBI Taxonomy" id="3880"/>
    <lineage>
        <taxon>Eukaryota</taxon>
        <taxon>Viridiplantae</taxon>
        <taxon>Streptophyta</taxon>
        <taxon>Embryophyta</taxon>
        <taxon>Tracheophyta</taxon>
        <taxon>Spermatophyta</taxon>
        <taxon>Magnoliopsida</taxon>
        <taxon>eudicotyledons</taxon>
        <taxon>Gunneridae</taxon>
        <taxon>Pentapetalae</taxon>
        <taxon>rosids</taxon>
        <taxon>fabids</taxon>
        <taxon>Fabales</taxon>
        <taxon>Fabaceae</taxon>
        <taxon>Papilionoideae</taxon>
        <taxon>50 kb inversion clade</taxon>
        <taxon>NPAAA clade</taxon>
        <taxon>Hologalegina</taxon>
        <taxon>IRL clade</taxon>
        <taxon>Trifolieae</taxon>
        <taxon>Medicago</taxon>
    </lineage>
</organism>
<comment type="caution">
    <text evidence="1">The sequence shown here is derived from an EMBL/GenBank/DDBJ whole genome shotgun (WGS) entry which is preliminary data.</text>
</comment>
<dbReference type="AlphaFoldDB" id="A0A396JZP6"/>
<dbReference type="EMBL" id="PSQE01000001">
    <property type="protein sequence ID" value="RHN81395.1"/>
    <property type="molecule type" value="Genomic_DNA"/>
</dbReference>
<dbReference type="Proteomes" id="UP000265566">
    <property type="component" value="Chromosome 1"/>
</dbReference>
<sequence length="100" mass="11782">MKGTIFPSTLFFLRRGMGLFRPPYFVFLLPVIRHLRIPLLSLLTGAPSSTTTTNLLSPIRRKRDPPYTSSLQISFFSSWFFSKLWIPWKKECYGEEEEEY</sequence>
<proteinExistence type="predicted"/>
<accession>A0A396JZP6</accession>
<evidence type="ECO:0000313" key="2">
    <source>
        <dbReference type="Proteomes" id="UP000265566"/>
    </source>
</evidence>
<protein>
    <submittedName>
        <fullName evidence="1">Uncharacterized protein</fullName>
    </submittedName>
</protein>
<dbReference type="Gramene" id="rna5424">
    <property type="protein sequence ID" value="RHN81395.1"/>
    <property type="gene ID" value="gene5424"/>
</dbReference>
<name>A0A396JZP6_MEDTR</name>